<organism evidence="1 2">
    <name type="scientific">Sphingomonas japonica</name>
    <dbReference type="NCBI Taxonomy" id="511662"/>
    <lineage>
        <taxon>Bacteria</taxon>
        <taxon>Pseudomonadati</taxon>
        <taxon>Pseudomonadota</taxon>
        <taxon>Alphaproteobacteria</taxon>
        <taxon>Sphingomonadales</taxon>
        <taxon>Sphingomonadaceae</taxon>
        <taxon>Sphingomonas</taxon>
    </lineage>
</organism>
<gene>
    <name evidence="1" type="ORF">FHT01_000002</name>
</gene>
<dbReference type="EMBL" id="JAASQP010000001">
    <property type="protein sequence ID" value="NIJ22460.1"/>
    <property type="molecule type" value="Genomic_DNA"/>
</dbReference>
<comment type="caution">
    <text evidence="1">The sequence shown here is derived from an EMBL/GenBank/DDBJ whole genome shotgun (WGS) entry which is preliminary data.</text>
</comment>
<dbReference type="Proteomes" id="UP000788153">
    <property type="component" value="Unassembled WGS sequence"/>
</dbReference>
<sequence length="52" mass="5680">MIERGLPISAKTHIGRVDHVDESLEYDEIGQQVRLLAGDHGGREDEAAAARP</sequence>
<evidence type="ECO:0000313" key="2">
    <source>
        <dbReference type="Proteomes" id="UP000788153"/>
    </source>
</evidence>
<evidence type="ECO:0000313" key="1">
    <source>
        <dbReference type="EMBL" id="NIJ22460.1"/>
    </source>
</evidence>
<accession>A0ABX0TVX3</accession>
<name>A0ABX0TVX3_9SPHN</name>
<keyword evidence="2" id="KW-1185">Reference proteome</keyword>
<dbReference type="RefSeq" id="WP_166745393.1">
    <property type="nucleotide sequence ID" value="NZ_BAAAEV010000001.1"/>
</dbReference>
<protein>
    <submittedName>
        <fullName evidence="1">Tetrahydromethanopterin S-methyltransferase subunit F</fullName>
    </submittedName>
</protein>
<proteinExistence type="predicted"/>
<reference evidence="1 2" key="1">
    <citation type="submission" date="2020-03" db="EMBL/GenBank/DDBJ databases">
        <title>Genomic Encyclopedia of Type Strains, Phase IV (KMG-IV): sequencing the most valuable type-strain genomes for metagenomic binning, comparative biology and taxonomic classification.</title>
        <authorList>
            <person name="Goeker M."/>
        </authorList>
    </citation>
    <scope>NUCLEOTIDE SEQUENCE [LARGE SCALE GENOMIC DNA]</scope>
    <source>
        <strain evidence="1 2">DSM 22753</strain>
    </source>
</reference>